<dbReference type="Gene3D" id="3.40.50.720">
    <property type="entry name" value="NAD(P)-binding Rossmann-like Domain"/>
    <property type="match status" value="1"/>
</dbReference>
<keyword evidence="4" id="KW-1185">Reference proteome</keyword>
<evidence type="ECO:0000256" key="1">
    <source>
        <dbReference type="SAM" id="Phobius"/>
    </source>
</evidence>
<dbReference type="InterPro" id="IPR001509">
    <property type="entry name" value="Epimerase_deHydtase"/>
</dbReference>
<protein>
    <recommendedName>
        <fullName evidence="2">NAD-dependent epimerase/dehydratase domain-containing protein</fullName>
    </recommendedName>
</protein>
<dbReference type="PANTHER" id="PTHR43245">
    <property type="entry name" value="BIFUNCTIONAL POLYMYXIN RESISTANCE PROTEIN ARNA"/>
    <property type="match status" value="1"/>
</dbReference>
<evidence type="ECO:0000259" key="2">
    <source>
        <dbReference type="Pfam" id="PF01370"/>
    </source>
</evidence>
<dbReference type="Proteomes" id="UP000053237">
    <property type="component" value="Unassembled WGS sequence"/>
</dbReference>
<dbReference type="Pfam" id="PF01370">
    <property type="entry name" value="Epimerase"/>
    <property type="match status" value="1"/>
</dbReference>
<dbReference type="InterPro" id="IPR036291">
    <property type="entry name" value="NAD(P)-bd_dom_sf"/>
</dbReference>
<organism evidence="3 4">
    <name type="scientific">Albugo candida</name>
    <dbReference type="NCBI Taxonomy" id="65357"/>
    <lineage>
        <taxon>Eukaryota</taxon>
        <taxon>Sar</taxon>
        <taxon>Stramenopiles</taxon>
        <taxon>Oomycota</taxon>
        <taxon>Peronosporomycetes</taxon>
        <taxon>Albuginales</taxon>
        <taxon>Albuginaceae</taxon>
        <taxon>Albugo</taxon>
    </lineage>
</organism>
<dbReference type="OrthoDB" id="9402762at2759"/>
<keyword evidence="1" id="KW-1133">Transmembrane helix</keyword>
<feature type="transmembrane region" description="Helical" evidence="1">
    <location>
        <begin position="23"/>
        <end position="43"/>
    </location>
</feature>
<dbReference type="AlphaFoldDB" id="A0A024GQB4"/>
<reference evidence="3 4" key="1">
    <citation type="submission" date="2012-05" db="EMBL/GenBank/DDBJ databases">
        <title>Recombination and specialization in a pathogen metapopulation.</title>
        <authorList>
            <person name="Gardiner A."/>
            <person name="Kemen E."/>
            <person name="Schultz-Larsen T."/>
            <person name="MacLean D."/>
            <person name="Van Oosterhout C."/>
            <person name="Jones J.D.G."/>
        </authorList>
    </citation>
    <scope>NUCLEOTIDE SEQUENCE [LARGE SCALE GENOMIC DNA]</scope>
    <source>
        <strain evidence="3 4">Ac Nc2</strain>
    </source>
</reference>
<dbReference type="InterPro" id="IPR050177">
    <property type="entry name" value="Lipid_A_modif_metabolic_enz"/>
</dbReference>
<keyword evidence="1" id="KW-0472">Membrane</keyword>
<dbReference type="EMBL" id="CAIX01000258">
    <property type="protein sequence ID" value="CCI48960.1"/>
    <property type="molecule type" value="Genomic_DNA"/>
</dbReference>
<comment type="caution">
    <text evidence="3">The sequence shown here is derived from an EMBL/GenBank/DDBJ whole genome shotgun (WGS) entry which is preliminary data.</text>
</comment>
<dbReference type="STRING" id="65357.A0A024GQB4"/>
<dbReference type="InParanoid" id="A0A024GQB4"/>
<dbReference type="SUPFAM" id="SSF51735">
    <property type="entry name" value="NAD(P)-binding Rossmann-fold domains"/>
    <property type="match status" value="1"/>
</dbReference>
<feature type="domain" description="NAD-dependent epimerase/dehydratase" evidence="2">
    <location>
        <begin position="65"/>
        <end position="299"/>
    </location>
</feature>
<dbReference type="Gene3D" id="3.90.25.10">
    <property type="entry name" value="UDP-galactose 4-epimerase, domain 1"/>
    <property type="match status" value="1"/>
</dbReference>
<gene>
    <name evidence="3" type="ORF">BN9_101690</name>
</gene>
<accession>A0A024GQB4</accession>
<keyword evidence="1" id="KW-0812">Transmembrane</keyword>
<name>A0A024GQB4_9STRA</name>
<evidence type="ECO:0000313" key="3">
    <source>
        <dbReference type="EMBL" id="CCI48960.1"/>
    </source>
</evidence>
<sequence length="377" mass="41642">MLPTVLRTKRPSNENAWLLIPKVYVYIGASLLFLIGSIFGAGYTSRTSQYAANTRQALRNAKPTVLVTGGLGFIGSHVVDDLLSNAFNVVIFDDMSNGKNLNRGAAAILLKDITSIDDYAFIPYKIDYIIHLAAAISVEESTRMPEKYERINFEGSRKVLEWAALNGVKKVVAASTGATYGIPKAENLPLREEDATGGICAYATTKMRMEHIMKDFNGKYGLPSTALRFFNVYGPRQDPHSSYSGVISWFMDEAMKNGTIKVNGDGTQYRDFVYVKDVARAIRIAMLSSEQGFDVFNVCTGVKTTINKIASTVVEAFKSTAAIQHGPFRQGDVTESVGSTAKAEQKLHFQAIYSLKQGIEETRDWFRQTNHDPVNNV</sequence>
<proteinExistence type="predicted"/>
<dbReference type="PANTHER" id="PTHR43245:SF13">
    <property type="entry name" value="UDP-D-APIOSE_UDP-D-XYLOSE SYNTHASE 2"/>
    <property type="match status" value="1"/>
</dbReference>
<evidence type="ECO:0000313" key="4">
    <source>
        <dbReference type="Proteomes" id="UP000053237"/>
    </source>
</evidence>